<dbReference type="InterPro" id="IPR025997">
    <property type="entry name" value="SBP_2_dom"/>
</dbReference>
<dbReference type="EMBL" id="KI271600">
    <property type="protein sequence ID" value="ERL64320.1"/>
    <property type="molecule type" value="Genomic_DNA"/>
</dbReference>
<dbReference type="CDD" id="cd06309">
    <property type="entry name" value="PBP1_galactofuranose_YtfQ-like"/>
    <property type="match status" value="1"/>
</dbReference>
<feature type="chain" id="PRO_5004655874" description="Periplasmic binding protein domain-containing protein" evidence="4">
    <location>
        <begin position="27"/>
        <end position="326"/>
    </location>
</feature>
<dbReference type="HOGENOM" id="CLU_037628_3_2_9"/>
<dbReference type="SUPFAM" id="SSF53822">
    <property type="entry name" value="Periplasmic binding protein-like I"/>
    <property type="match status" value="1"/>
</dbReference>
<evidence type="ECO:0000256" key="1">
    <source>
        <dbReference type="ARBA" id="ARBA00004196"/>
    </source>
</evidence>
<comment type="subcellular location">
    <subcellularLocation>
        <location evidence="1">Cell envelope</location>
    </subcellularLocation>
</comment>
<dbReference type="OrthoDB" id="9814427at2"/>
<dbReference type="AlphaFoldDB" id="U4TLR3"/>
<keyword evidence="7" id="KW-1185">Reference proteome</keyword>
<dbReference type="RefSeq" id="WP_022530420.1">
    <property type="nucleotide sequence ID" value="NZ_KI271600.1"/>
</dbReference>
<protein>
    <recommendedName>
        <fullName evidence="5">Periplasmic binding protein domain-containing protein</fullName>
    </recommendedName>
</protein>
<reference evidence="7" key="1">
    <citation type="journal article" date="2013" name="Genome Announc.">
        <title>Whole-Genome Sequencing of Lactobacillus shenzhenensis Strain LY-73T.</title>
        <authorList>
            <person name="Lin Z."/>
            <person name="Liu Z."/>
            <person name="Yang R."/>
            <person name="Zou Y."/>
            <person name="Wan D."/>
            <person name="Chen J."/>
            <person name="Guo M."/>
            <person name="Zhao J."/>
            <person name="Fang C."/>
            <person name="Yang R."/>
            <person name="Liu F."/>
        </authorList>
    </citation>
    <scope>NUCLEOTIDE SEQUENCE [LARGE SCALE GENOMIC DNA]</scope>
    <source>
        <strain evidence="7">LY-73</strain>
    </source>
</reference>
<sequence>MKFVRTTGLLVLLLCLLGGCAPRQKAAPAKSAPSIVIGFSQLGQESSWRQRNTDSVLTAAADARYRVLYRNGDSSQEQQIKQIRSFIISRVDAIVFAPIVETGWTAVLKEARAAGIPVILDDRNIAPAERKYITSAVFTDAVGEGQKAAAFVKKKFTNHQGPVRMVQIYGNKDSSVSVGRSRGFTEGLAGDGRFQTVATEYGDFMISKGEEVIRQLAQKVDLHTIDVIFSHNDDMTLGILKYLKTTDIKPGKDIVIVSIDATQEGIDALRRGEINADIECNPETGPKLMNLINLVLNQQSFASSYYLEDQVFSEFDTHLATVKRRY</sequence>
<dbReference type="Gene3D" id="3.40.50.2300">
    <property type="match status" value="2"/>
</dbReference>
<dbReference type="GO" id="GO:0030246">
    <property type="term" value="F:carbohydrate binding"/>
    <property type="evidence" value="ECO:0007669"/>
    <property type="project" value="UniProtKB-ARBA"/>
</dbReference>
<dbReference type="InterPro" id="IPR028082">
    <property type="entry name" value="Peripla_BP_I"/>
</dbReference>
<dbReference type="GO" id="GO:0030313">
    <property type="term" value="C:cell envelope"/>
    <property type="evidence" value="ECO:0007669"/>
    <property type="project" value="UniProtKB-SubCell"/>
</dbReference>
<accession>U4TLR3</accession>
<evidence type="ECO:0000256" key="4">
    <source>
        <dbReference type="SAM" id="SignalP"/>
    </source>
</evidence>
<evidence type="ECO:0000313" key="7">
    <source>
        <dbReference type="Proteomes" id="UP000030647"/>
    </source>
</evidence>
<proteinExistence type="inferred from homology"/>
<keyword evidence="3 4" id="KW-0732">Signal</keyword>
<dbReference type="PANTHER" id="PTHR46847:SF3">
    <property type="entry name" value="GALACTOFURANOSE-BINDING PROTEIN YTFQ"/>
    <property type="match status" value="1"/>
</dbReference>
<dbReference type="PANTHER" id="PTHR46847">
    <property type="entry name" value="D-ALLOSE-BINDING PERIPLASMIC PROTEIN-RELATED"/>
    <property type="match status" value="1"/>
</dbReference>
<feature type="signal peptide" evidence="4">
    <location>
        <begin position="1"/>
        <end position="26"/>
    </location>
</feature>
<dbReference type="Proteomes" id="UP000030647">
    <property type="component" value="Unassembled WGS sequence"/>
</dbReference>
<gene>
    <name evidence="6" type="ORF">L248_1088</name>
</gene>
<comment type="similarity">
    <text evidence="2">Belongs to the bacterial solute-binding protein 2 family.</text>
</comment>
<evidence type="ECO:0000313" key="6">
    <source>
        <dbReference type="EMBL" id="ERL64320.1"/>
    </source>
</evidence>
<dbReference type="eggNOG" id="COG1879">
    <property type="taxonomic scope" value="Bacteria"/>
</dbReference>
<dbReference type="PROSITE" id="PS51257">
    <property type="entry name" value="PROKAR_LIPOPROTEIN"/>
    <property type="match status" value="1"/>
</dbReference>
<dbReference type="STRING" id="1231336.L248_1088"/>
<feature type="domain" description="Periplasmic binding protein" evidence="5">
    <location>
        <begin position="37"/>
        <end position="278"/>
    </location>
</feature>
<name>U4TLR3_9LACO</name>
<dbReference type="Pfam" id="PF13407">
    <property type="entry name" value="Peripla_BP_4"/>
    <property type="match status" value="1"/>
</dbReference>
<organism evidence="6 7">
    <name type="scientific">Schleiferilactobacillus shenzhenensis LY-73</name>
    <dbReference type="NCBI Taxonomy" id="1231336"/>
    <lineage>
        <taxon>Bacteria</taxon>
        <taxon>Bacillati</taxon>
        <taxon>Bacillota</taxon>
        <taxon>Bacilli</taxon>
        <taxon>Lactobacillales</taxon>
        <taxon>Lactobacillaceae</taxon>
        <taxon>Schleiferilactobacillus</taxon>
    </lineage>
</organism>
<evidence type="ECO:0000256" key="2">
    <source>
        <dbReference type="ARBA" id="ARBA00007639"/>
    </source>
</evidence>
<evidence type="ECO:0000259" key="5">
    <source>
        <dbReference type="Pfam" id="PF13407"/>
    </source>
</evidence>
<evidence type="ECO:0000256" key="3">
    <source>
        <dbReference type="ARBA" id="ARBA00022729"/>
    </source>
</evidence>